<protein>
    <submittedName>
        <fullName evidence="4">RNA metabolism protein</fullName>
    </submittedName>
</protein>
<feature type="domain" description="RRM" evidence="3">
    <location>
        <begin position="138"/>
        <end position="223"/>
    </location>
</feature>
<keyword evidence="1" id="KW-0694">RNA-binding</keyword>
<dbReference type="PROSITE" id="PS50102">
    <property type="entry name" value="RRM"/>
    <property type="match status" value="1"/>
</dbReference>
<reference evidence="4 5" key="1">
    <citation type="submission" date="2024-01" db="EMBL/GenBank/DDBJ databases">
        <title>The complete chloroplast genome sequence of Lithospermum erythrorhizon: insights into the phylogenetic relationship among Boraginaceae species and the maternal lineages of purple gromwells.</title>
        <authorList>
            <person name="Okada T."/>
            <person name="Watanabe K."/>
        </authorList>
    </citation>
    <scope>NUCLEOTIDE SEQUENCE [LARGE SCALE GENOMIC DNA]</scope>
</reference>
<accession>A0AAV3QQD4</accession>
<organism evidence="4 5">
    <name type="scientific">Lithospermum erythrorhizon</name>
    <name type="common">Purple gromwell</name>
    <name type="synonym">Lithospermum officinale var. erythrorhizon</name>
    <dbReference type="NCBI Taxonomy" id="34254"/>
    <lineage>
        <taxon>Eukaryota</taxon>
        <taxon>Viridiplantae</taxon>
        <taxon>Streptophyta</taxon>
        <taxon>Embryophyta</taxon>
        <taxon>Tracheophyta</taxon>
        <taxon>Spermatophyta</taxon>
        <taxon>Magnoliopsida</taxon>
        <taxon>eudicotyledons</taxon>
        <taxon>Gunneridae</taxon>
        <taxon>Pentapetalae</taxon>
        <taxon>asterids</taxon>
        <taxon>lamiids</taxon>
        <taxon>Boraginales</taxon>
        <taxon>Boraginaceae</taxon>
        <taxon>Boraginoideae</taxon>
        <taxon>Lithospermeae</taxon>
        <taxon>Lithospermum</taxon>
    </lineage>
</organism>
<dbReference type="Proteomes" id="UP001454036">
    <property type="component" value="Unassembled WGS sequence"/>
</dbReference>
<dbReference type="InterPro" id="IPR035979">
    <property type="entry name" value="RBD_domain_sf"/>
</dbReference>
<evidence type="ECO:0000256" key="2">
    <source>
        <dbReference type="SAM" id="MobiDB-lite"/>
    </source>
</evidence>
<dbReference type="SMART" id="SM00360">
    <property type="entry name" value="RRM"/>
    <property type="match status" value="1"/>
</dbReference>
<feature type="region of interest" description="Disordered" evidence="2">
    <location>
        <begin position="78"/>
        <end position="124"/>
    </location>
</feature>
<evidence type="ECO:0000256" key="1">
    <source>
        <dbReference type="PROSITE-ProRule" id="PRU00176"/>
    </source>
</evidence>
<dbReference type="Gene3D" id="3.30.70.330">
    <property type="match status" value="1"/>
</dbReference>
<comment type="caution">
    <text evidence="4">The sequence shown here is derived from an EMBL/GenBank/DDBJ whole genome shotgun (WGS) entry which is preliminary data.</text>
</comment>
<dbReference type="CDD" id="cd12277">
    <property type="entry name" value="RRM3_MEI2_EAR1_like"/>
    <property type="match status" value="1"/>
</dbReference>
<keyword evidence="5" id="KW-1185">Reference proteome</keyword>
<evidence type="ECO:0000313" key="5">
    <source>
        <dbReference type="Proteomes" id="UP001454036"/>
    </source>
</evidence>
<evidence type="ECO:0000313" key="4">
    <source>
        <dbReference type="EMBL" id="GAA0165182.1"/>
    </source>
</evidence>
<dbReference type="GO" id="GO:0003723">
    <property type="term" value="F:RNA binding"/>
    <property type="evidence" value="ECO:0007669"/>
    <property type="project" value="UniProtKB-UniRule"/>
</dbReference>
<gene>
    <name evidence="4" type="ORF">LIER_39931</name>
</gene>
<dbReference type="InterPro" id="IPR000504">
    <property type="entry name" value="RRM_dom"/>
</dbReference>
<dbReference type="InterPro" id="IPR007201">
    <property type="entry name" value="Mei2-like_Rrm_C"/>
</dbReference>
<dbReference type="InterPro" id="IPR012677">
    <property type="entry name" value="Nucleotide-bd_a/b_plait_sf"/>
</dbReference>
<dbReference type="AlphaFoldDB" id="A0AAV3QQD4"/>
<sequence length="291" mass="33747">MAEACNTSNNEVVKLPHMIYGNHPAAVVFYPAAQPYLLPPYNPQLQPFYYPPLVPFYYYSYWTNNNATPPIVDFIPPPPQQQHYQIEGTSENTKRRGHLYSPPPRLRPTRNPSPSLNKLWKRSPTNQSHLRINHNGKTSLMIRNIPNHLRREELIQFLDFHCIQHKLEYDFLYLPMDFMRHNNFGYGFVNFTTSEAASRIMSLLDGFKWRADQSFLQVKSSKKICQVTFARIQGKRELVKHFQQSRFCCTESEYLPVTFSPPRNGSTSLPNPSTVGTLNCNQVLQKRLPGA</sequence>
<dbReference type="EMBL" id="BAABME010022169">
    <property type="protein sequence ID" value="GAA0165182.1"/>
    <property type="molecule type" value="Genomic_DNA"/>
</dbReference>
<evidence type="ECO:0000259" key="3">
    <source>
        <dbReference type="PROSITE" id="PS50102"/>
    </source>
</evidence>
<dbReference type="Pfam" id="PF04059">
    <property type="entry name" value="RRM_2"/>
    <property type="match status" value="1"/>
</dbReference>
<name>A0AAV3QQD4_LITER</name>
<dbReference type="SUPFAM" id="SSF54928">
    <property type="entry name" value="RNA-binding domain, RBD"/>
    <property type="match status" value="1"/>
</dbReference>
<proteinExistence type="predicted"/>